<dbReference type="PANTHER" id="PTHR13312">
    <property type="entry name" value="HIV-INDUCED PROTEIN-7-LIKE PROTEASE"/>
    <property type="match status" value="1"/>
</dbReference>
<keyword evidence="3" id="KW-0788">Thiol protease</keyword>
<dbReference type="Pfam" id="PF02338">
    <property type="entry name" value="OTU"/>
    <property type="match status" value="1"/>
</dbReference>
<dbReference type="AlphaFoldDB" id="A0ABC8SQ40"/>
<sequence length="337" mass="37349">MVCSYMSLCVQNVVCLRRVVQRQMSNQICFISQTPSSFCFHISSGHSESKYASISVSKTNPRSSLVRFQAFQGSSLGSIILKQSSNWHSLTVKSIVNSVPSQKTCLSISVGCQNMNVRLWVPRHTITLKLDHNMGPVLWLKGFSSAGLVFGLFVCNSNSEPVHAEAPGAKDDPDSSAANFSHGKKVYTNYSVIGIPGDGRCLFRSVAHGACVRSGKPAPNESLQRELADELRARVADEFFKRRKETEWFIEGDFDTYVSQIKKPHVWGGEPELLMASHVLQMPITVYMHDEDSGGLISIAEYGQEYGKDNPIKVLYHGFGHYDALQIPGKKGAKPKW</sequence>
<evidence type="ECO:0000259" key="4">
    <source>
        <dbReference type="PROSITE" id="PS50802"/>
    </source>
</evidence>
<dbReference type="InterPro" id="IPR038765">
    <property type="entry name" value="Papain-like_cys_pep_sf"/>
</dbReference>
<evidence type="ECO:0000313" key="5">
    <source>
        <dbReference type="EMBL" id="CAK9157225.1"/>
    </source>
</evidence>
<dbReference type="PROSITE" id="PS50802">
    <property type="entry name" value="OTU"/>
    <property type="match status" value="1"/>
</dbReference>
<evidence type="ECO:0000256" key="1">
    <source>
        <dbReference type="ARBA" id="ARBA00000707"/>
    </source>
</evidence>
<proteinExistence type="predicted"/>
<dbReference type="Gene3D" id="3.90.70.80">
    <property type="match status" value="1"/>
</dbReference>
<organism evidence="6 7">
    <name type="scientific">Ilex paraguariensis</name>
    <name type="common">yerba mate</name>
    <dbReference type="NCBI Taxonomy" id="185542"/>
    <lineage>
        <taxon>Eukaryota</taxon>
        <taxon>Viridiplantae</taxon>
        <taxon>Streptophyta</taxon>
        <taxon>Embryophyta</taxon>
        <taxon>Tracheophyta</taxon>
        <taxon>Spermatophyta</taxon>
        <taxon>Magnoliopsida</taxon>
        <taxon>eudicotyledons</taxon>
        <taxon>Gunneridae</taxon>
        <taxon>Pentapetalae</taxon>
        <taxon>asterids</taxon>
        <taxon>campanulids</taxon>
        <taxon>Aquifoliales</taxon>
        <taxon>Aquifoliaceae</taxon>
        <taxon>Ilex</taxon>
    </lineage>
</organism>
<keyword evidence="7" id="KW-1185">Reference proteome</keyword>
<dbReference type="EMBL" id="CAUOFW020002959">
    <property type="protein sequence ID" value="CAK9157225.1"/>
    <property type="molecule type" value="Genomic_DNA"/>
</dbReference>
<comment type="subcellular location">
    <subcellularLocation>
        <location evidence="3">Cytoplasm</location>
    </subcellularLocation>
</comment>
<dbReference type="Proteomes" id="UP001642360">
    <property type="component" value="Unassembled WGS sequence"/>
</dbReference>
<protein>
    <recommendedName>
        <fullName evidence="3">Ubiquitin thioesterase OTU</fullName>
        <ecNumber evidence="3">3.4.19.12</ecNumber>
    </recommendedName>
</protein>
<dbReference type="SUPFAM" id="SSF54001">
    <property type="entry name" value="Cysteine proteinases"/>
    <property type="match status" value="1"/>
</dbReference>
<dbReference type="EC" id="3.4.19.12" evidence="3"/>
<dbReference type="InterPro" id="IPR003323">
    <property type="entry name" value="OTU_dom"/>
</dbReference>
<keyword evidence="3" id="KW-0963">Cytoplasm</keyword>
<evidence type="ECO:0000256" key="3">
    <source>
        <dbReference type="RuleBase" id="RU367104"/>
    </source>
</evidence>
<dbReference type="GO" id="GO:0005737">
    <property type="term" value="C:cytoplasm"/>
    <property type="evidence" value="ECO:0007669"/>
    <property type="project" value="UniProtKB-SubCell"/>
</dbReference>
<keyword evidence="3" id="KW-0833">Ubl conjugation pathway</keyword>
<comment type="catalytic activity">
    <reaction evidence="1 3">
        <text>Thiol-dependent hydrolysis of ester, thioester, amide, peptide and isopeptide bonds formed by the C-terminal Gly of ubiquitin (a 76-residue protein attached to proteins as an intracellular targeting signal).</text>
        <dbReference type="EC" id="3.4.19.12"/>
    </reaction>
</comment>
<comment type="function">
    <text evidence="3">Hydrolase that can remove conjugated ubiquitin from proteins and may therefore play an important regulatory role at the level of protein turnover by preventing degradation.</text>
</comment>
<dbReference type="InterPro" id="IPR047947">
    <property type="entry name" value="OTU4_OTU"/>
</dbReference>
<evidence type="ECO:0000313" key="7">
    <source>
        <dbReference type="Proteomes" id="UP001642360"/>
    </source>
</evidence>
<dbReference type="CDD" id="cd22760">
    <property type="entry name" value="OTU_plant_OTU4-like"/>
    <property type="match status" value="1"/>
</dbReference>
<dbReference type="GO" id="GO:0004843">
    <property type="term" value="F:cysteine-type deubiquitinase activity"/>
    <property type="evidence" value="ECO:0007669"/>
    <property type="project" value="UniProtKB-UniRule"/>
</dbReference>
<evidence type="ECO:0000256" key="2">
    <source>
        <dbReference type="ARBA" id="ARBA00022801"/>
    </source>
</evidence>
<dbReference type="FunFam" id="3.90.70.80:FF:000007">
    <property type="entry name" value="OTU domain-containing protein"/>
    <property type="match status" value="1"/>
</dbReference>
<reference evidence="6 7" key="1">
    <citation type="submission" date="2024-02" db="EMBL/GenBank/DDBJ databases">
        <authorList>
            <person name="Vignale AGUSTIN F."/>
            <person name="Sosa J E."/>
            <person name="Modenutti C."/>
        </authorList>
    </citation>
    <scope>NUCLEOTIDE SEQUENCE [LARGE SCALE GENOMIC DNA]</scope>
</reference>
<feature type="domain" description="OTU" evidence="4">
    <location>
        <begin position="190"/>
        <end position="328"/>
    </location>
</feature>
<name>A0ABC8SQ40_9AQUA</name>
<evidence type="ECO:0000313" key="6">
    <source>
        <dbReference type="EMBL" id="CAK9159316.1"/>
    </source>
</evidence>
<keyword evidence="2 3" id="KW-0378">Hydrolase</keyword>
<dbReference type="EMBL" id="CAUOFW020003336">
    <property type="protein sequence ID" value="CAK9159316.1"/>
    <property type="molecule type" value="Genomic_DNA"/>
</dbReference>
<dbReference type="PANTHER" id="PTHR13312:SF5">
    <property type="entry name" value="UBIQUITIN THIOESTERASE OTU"/>
    <property type="match status" value="1"/>
</dbReference>
<keyword evidence="3" id="KW-0645">Protease</keyword>
<accession>A0ABC8SQ40</accession>
<comment type="caution">
    <text evidence="6">The sequence shown here is derived from an EMBL/GenBank/DDBJ whole genome shotgun (WGS) entry which is preliminary data.</text>
</comment>
<gene>
    <name evidence="5" type="ORF">ILEXP_LOCUS25775</name>
    <name evidence="6" type="ORF">ILEXP_LOCUS28014</name>
</gene>